<dbReference type="SUPFAM" id="SSF56524">
    <property type="entry name" value="Oxidoreductase molybdopterin-binding domain"/>
    <property type="match status" value="1"/>
</dbReference>
<dbReference type="GO" id="GO:0030091">
    <property type="term" value="P:protein repair"/>
    <property type="evidence" value="ECO:0007669"/>
    <property type="project" value="UniProtKB-UniRule"/>
</dbReference>
<evidence type="ECO:0000256" key="2">
    <source>
        <dbReference type="ARBA" id="ARBA00022723"/>
    </source>
</evidence>
<dbReference type="EC" id="1.8.5.-" evidence="5"/>
<comment type="catalytic activity">
    <reaction evidence="5">
        <text>L-methionyl-[protein] + a quinone + H2O = L-methionyl-(R)-S-oxide-[protein] + a quinol</text>
        <dbReference type="Rhea" id="RHEA:51296"/>
        <dbReference type="Rhea" id="RHEA-COMP:12313"/>
        <dbReference type="Rhea" id="RHEA-COMP:12314"/>
        <dbReference type="ChEBI" id="CHEBI:15377"/>
        <dbReference type="ChEBI" id="CHEBI:16044"/>
        <dbReference type="ChEBI" id="CHEBI:24646"/>
        <dbReference type="ChEBI" id="CHEBI:45764"/>
        <dbReference type="ChEBI" id="CHEBI:132124"/>
    </reaction>
</comment>
<keyword evidence="1 5" id="KW-0500">Molybdenum</keyword>
<accession>A0A1Y5HYQ3</accession>
<organism evidence="7 8">
    <name type="scientific">Oleispira antarctica</name>
    <dbReference type="NCBI Taxonomy" id="188908"/>
    <lineage>
        <taxon>Bacteria</taxon>
        <taxon>Pseudomonadati</taxon>
        <taxon>Pseudomonadota</taxon>
        <taxon>Gammaproteobacteria</taxon>
        <taxon>Oceanospirillales</taxon>
        <taxon>Oceanospirillaceae</taxon>
        <taxon>Oleispira</taxon>
    </lineage>
</organism>
<dbReference type="InterPro" id="IPR006311">
    <property type="entry name" value="TAT_signal"/>
</dbReference>
<feature type="binding site" evidence="5">
    <location>
        <position position="232"/>
    </location>
    <ligand>
        <name>Mo-molybdopterin</name>
        <dbReference type="ChEBI" id="CHEBI:71302"/>
    </ligand>
</feature>
<evidence type="ECO:0000256" key="4">
    <source>
        <dbReference type="ARBA" id="ARBA00023002"/>
    </source>
</evidence>
<dbReference type="InterPro" id="IPR000572">
    <property type="entry name" value="OxRdtase_Mopterin-bd_dom"/>
</dbReference>
<dbReference type="Proteomes" id="UP000227088">
    <property type="component" value="Unassembled WGS sequence"/>
</dbReference>
<evidence type="ECO:0000256" key="3">
    <source>
        <dbReference type="ARBA" id="ARBA00022729"/>
    </source>
</evidence>
<dbReference type="HAMAP" id="MF_01206">
    <property type="entry name" value="MsrP"/>
    <property type="match status" value="1"/>
</dbReference>
<comment type="catalytic activity">
    <reaction evidence="5">
        <text>L-methionyl-[protein] + a quinone + H2O = L-methionyl-(S)-S-oxide-[protein] + a quinol</text>
        <dbReference type="Rhea" id="RHEA:51292"/>
        <dbReference type="Rhea" id="RHEA-COMP:12313"/>
        <dbReference type="Rhea" id="RHEA-COMP:12315"/>
        <dbReference type="ChEBI" id="CHEBI:15377"/>
        <dbReference type="ChEBI" id="CHEBI:16044"/>
        <dbReference type="ChEBI" id="CHEBI:24646"/>
        <dbReference type="ChEBI" id="CHEBI:44120"/>
        <dbReference type="ChEBI" id="CHEBI:132124"/>
    </reaction>
</comment>
<dbReference type="InterPro" id="IPR036374">
    <property type="entry name" value="OxRdtase_Mopterin-bd_sf"/>
</dbReference>
<evidence type="ECO:0000313" key="7">
    <source>
        <dbReference type="EMBL" id="OUS41547.1"/>
    </source>
</evidence>
<reference evidence="8" key="1">
    <citation type="journal article" date="2017" name="Proc. Natl. Acad. Sci. U.S.A.">
        <title>Simulation of Deepwater Horizon oil plume reveals substrate specialization within a complex community of hydrocarbon degraders.</title>
        <authorList>
            <person name="Hu P."/>
            <person name="Dubinsky E.A."/>
            <person name="Probst A.J."/>
            <person name="Wang J."/>
            <person name="Sieber C.M.K."/>
            <person name="Tom L.M."/>
            <person name="Gardinali P."/>
            <person name="Banfield J.F."/>
            <person name="Atlas R.M."/>
            <person name="Andersen G.L."/>
        </authorList>
    </citation>
    <scope>NUCLEOTIDE SEQUENCE [LARGE SCALE GENOMIC DNA]</scope>
</reference>
<comment type="caution">
    <text evidence="7">The sequence shown here is derived from an EMBL/GenBank/DDBJ whole genome shotgun (WGS) entry which is preliminary data.</text>
</comment>
<dbReference type="GO" id="GO:0043546">
    <property type="term" value="F:molybdopterin cofactor binding"/>
    <property type="evidence" value="ECO:0007669"/>
    <property type="project" value="UniProtKB-UniRule"/>
</dbReference>
<name>A0A1Y5HYQ3_OLEAN</name>
<comment type="similarity">
    <text evidence="5">Belongs to the MsrP family.</text>
</comment>
<dbReference type="PANTHER" id="PTHR43032">
    <property type="entry name" value="PROTEIN-METHIONINE-SULFOXIDE REDUCTASE"/>
    <property type="match status" value="1"/>
</dbReference>
<gene>
    <name evidence="5" type="primary">msrP</name>
    <name evidence="7" type="ORF">A9R00_00395</name>
</gene>
<keyword evidence="4 5" id="KW-0560">Oxidoreductase</keyword>
<dbReference type="PANTHER" id="PTHR43032:SF3">
    <property type="entry name" value="PROTEIN-METHIONINE-SULFOXIDE REDUCTASE CATALYTIC SUBUNIT MSRP"/>
    <property type="match status" value="1"/>
</dbReference>
<dbReference type="GO" id="GO:0016672">
    <property type="term" value="F:oxidoreductase activity, acting on a sulfur group of donors, quinone or similar compound as acceptor"/>
    <property type="evidence" value="ECO:0007669"/>
    <property type="project" value="UniProtKB-UniRule"/>
</dbReference>
<comment type="cofactor">
    <cofactor evidence="5">
        <name>Mo-molybdopterin</name>
        <dbReference type="ChEBI" id="CHEBI:71302"/>
    </cofactor>
    <text evidence="5">Binds 1 Mo-molybdopterin (Mo-MPT) cofactor per subunit.</text>
</comment>
<keyword evidence="2 5" id="KW-0479">Metal-binding</keyword>
<keyword evidence="3 5" id="KW-0732">Signal</keyword>
<comment type="PTM">
    <text evidence="5">Predicted to be exported by the Tat system. The position of the signal peptide cleavage has not been experimentally proven.</text>
</comment>
<sequence length="332" mass="37728">MLIKSAIDIPTSEITSHSAYLNRRKFMQHSGVALAAMGLASTAGALETHSGKQPKFGPNWLKQQVAGAQGTPFGKDEKLTPYRDVTSYNNFYEFGTGKADPARNASSLITDPWQVTIEGECEKQGTFNFEDIMKTMPLEERIYRLRCVEAWSMVIPWVGFPLAELIKRFKPLSTAKYVEFTTLEAPKQMIGQRSRFSTIDWPYVEALRIDEAMNPLTLMAVGLYGEILPKQNGAPLRLVVPWKYGFKSIKSIVKIRFTEKPPINTWQAIAPREYGFYANVNPEVSHPRWSQAKERRLPSGLFSANRIETKMFNGYGDQVAHMYKGMDLRKHY</sequence>
<comment type="subunit">
    <text evidence="5">Heterodimer of a catalytic subunit (MsrP) and a heme-binding subunit (MsrQ).</text>
</comment>
<dbReference type="EMBL" id="MABE01000023">
    <property type="protein sequence ID" value="OUS41547.1"/>
    <property type="molecule type" value="Genomic_DNA"/>
</dbReference>
<dbReference type="InterPro" id="IPR019546">
    <property type="entry name" value="TAT_signal_bac_arc"/>
</dbReference>
<protein>
    <recommendedName>
        <fullName evidence="5">Protein-methionine-sulfoxide reductase catalytic subunit MsrP</fullName>
        <ecNumber evidence="5">1.8.5.-</ecNumber>
    </recommendedName>
</protein>
<evidence type="ECO:0000259" key="6">
    <source>
        <dbReference type="Pfam" id="PF00174"/>
    </source>
</evidence>
<dbReference type="PROSITE" id="PS51318">
    <property type="entry name" value="TAT"/>
    <property type="match status" value="1"/>
</dbReference>
<dbReference type="InterPro" id="IPR022867">
    <property type="entry name" value="MsrP"/>
</dbReference>
<feature type="binding site" evidence="5">
    <location>
        <begin position="248"/>
        <end position="250"/>
    </location>
    <ligand>
        <name>Mo-molybdopterin</name>
        <dbReference type="ChEBI" id="CHEBI:71302"/>
    </ligand>
</feature>
<dbReference type="NCBIfam" id="NF003767">
    <property type="entry name" value="PRK05363.1"/>
    <property type="match status" value="1"/>
</dbReference>
<comment type="function">
    <text evidence="5">Part of the MsrPQ system that repairs oxidized periplasmic proteins containing methionine sulfoxide residues (Met-O), using respiratory chain electrons. Thus protects these proteins from oxidative-stress damage caused by reactive species of oxygen and chlorine generated by the host defense mechanisms. MsrPQ is essential for the maintenance of envelope integrity under bleach stress, rescuing a wide series of structurally unrelated periplasmic proteins from methionine oxidation. The catalytic subunit MsrP is non-stereospecific, being able to reduce both (R-) and (S-) diastereoisomers of methionine sulfoxide.</text>
</comment>
<feature type="binding site" evidence="5">
    <location>
        <position position="182"/>
    </location>
    <ligand>
        <name>Mo-molybdopterin</name>
        <dbReference type="ChEBI" id="CHEBI:71302"/>
    </ligand>
</feature>
<dbReference type="GO" id="GO:0046872">
    <property type="term" value="F:metal ion binding"/>
    <property type="evidence" value="ECO:0007669"/>
    <property type="project" value="UniProtKB-KW"/>
</dbReference>
<evidence type="ECO:0000256" key="1">
    <source>
        <dbReference type="ARBA" id="ARBA00022505"/>
    </source>
</evidence>
<dbReference type="Gene3D" id="3.90.420.10">
    <property type="entry name" value="Oxidoreductase, molybdopterin-binding domain"/>
    <property type="match status" value="1"/>
</dbReference>
<evidence type="ECO:0000256" key="5">
    <source>
        <dbReference type="HAMAP-Rule" id="MF_01206"/>
    </source>
</evidence>
<dbReference type="Pfam" id="PF00174">
    <property type="entry name" value="Oxidored_molyb"/>
    <property type="match status" value="1"/>
</dbReference>
<proteinExistence type="inferred from homology"/>
<dbReference type="AlphaFoldDB" id="A0A1Y5HYQ3"/>
<feature type="binding site" evidence="5">
    <location>
        <begin position="92"/>
        <end position="93"/>
    </location>
    <ligand>
        <name>Mo-molybdopterin</name>
        <dbReference type="ChEBI" id="CHEBI:71302"/>
    </ligand>
</feature>
<feature type="domain" description="Oxidoreductase molybdopterin-binding" evidence="6">
    <location>
        <begin position="110"/>
        <end position="266"/>
    </location>
</feature>
<dbReference type="NCBIfam" id="TIGR01409">
    <property type="entry name" value="TAT_signal_seq"/>
    <property type="match status" value="1"/>
</dbReference>
<feature type="binding site" evidence="5">
    <location>
        <position position="237"/>
    </location>
    <ligand>
        <name>Mo-molybdopterin</name>
        <dbReference type="ChEBI" id="CHEBI:71302"/>
    </ligand>
</feature>
<feature type="binding site" evidence="5">
    <location>
        <position position="89"/>
    </location>
    <ligand>
        <name>Mo-molybdopterin</name>
        <dbReference type="ChEBI" id="CHEBI:71302"/>
    </ligand>
</feature>
<evidence type="ECO:0000313" key="8">
    <source>
        <dbReference type="Proteomes" id="UP000227088"/>
    </source>
</evidence>
<feature type="binding site" evidence="5">
    <location>
        <position position="147"/>
    </location>
    <ligand>
        <name>Mo-molybdopterin</name>
        <dbReference type="ChEBI" id="CHEBI:71302"/>
    </ligand>
    <ligandPart>
        <name>Mo</name>
        <dbReference type="ChEBI" id="CHEBI:28685"/>
    </ligandPart>
</feature>